<dbReference type="InterPro" id="IPR045079">
    <property type="entry name" value="Oxoprolinase-like"/>
</dbReference>
<dbReference type="EMBL" id="BNJG01000001">
    <property type="protein sequence ID" value="GHO55380.1"/>
    <property type="molecule type" value="Genomic_DNA"/>
</dbReference>
<feature type="domain" description="Hydantoinase B/oxoprolinase" evidence="1">
    <location>
        <begin position="9"/>
        <end position="527"/>
    </location>
</feature>
<organism evidence="2 3">
    <name type="scientific">Ktedonobacter robiniae</name>
    <dbReference type="NCBI Taxonomy" id="2778365"/>
    <lineage>
        <taxon>Bacteria</taxon>
        <taxon>Bacillati</taxon>
        <taxon>Chloroflexota</taxon>
        <taxon>Ktedonobacteria</taxon>
        <taxon>Ktedonobacterales</taxon>
        <taxon>Ktedonobacteraceae</taxon>
        <taxon>Ktedonobacter</taxon>
    </lineage>
</organism>
<evidence type="ECO:0000313" key="3">
    <source>
        <dbReference type="Proteomes" id="UP000654345"/>
    </source>
</evidence>
<gene>
    <name evidence="2" type="primary">hyuB</name>
    <name evidence="2" type="ORF">KSB_38550</name>
</gene>
<dbReference type="RefSeq" id="WP_236038070.1">
    <property type="nucleotide sequence ID" value="NZ_BNJG01000001.1"/>
</dbReference>
<sequence length="553" mass="58954">MIESRKVTPISLEIFRSALTAIAEEMGTVLMLSSYSPNIKERRDFSCALFDVQGRLIAQAAHIPVHLGAMPDSVATALTTFDHFAPGDIIALNDPFLGGSHLPDITLITPIYAEIQNAPCLIGFAANRAHHSDVGGISAGSMPLASEIYQEGIIIPPVKLWEAGQPNQPLLSLLLRNVRTPAERRGDLAAQVAANRTAVRRMEEMVARWSLPTLQAHIEELIAYARRITCATIANMPDGTYRFEDYLDDDGIGEESVKIAVSVTVSGEAMTVDFSESSSQVRGNINTVAAVAKSAAYYTVRCLMPEDAPMNHGTFAPVTVIAPAGTVVNARPPAGVAQGNVETSQRITDTIFGALAQALPEAIPAAGQGTMNNITAGGIDPRTGQPFAYYETMGGGMGAHPDQDGLSGAHVHMSNTLNTPVEAFEYAYPMRISRYELRAGSGGQGKHHGGDGLVREITFEVPTDVTLLTERRRFAPYGLQGGEPGQRGENRLVHEGQEKLLPGKVHFRASPGDRLAIASPGGGGWGKASPGGEEREIQVGDAVLWPAKIDHSA</sequence>
<protein>
    <submittedName>
        <fullName evidence="2">N-methylhydantoinase B</fullName>
    </submittedName>
</protein>
<dbReference type="Pfam" id="PF02538">
    <property type="entry name" value="Hydantoinase_B"/>
    <property type="match status" value="1"/>
</dbReference>
<proteinExistence type="predicted"/>
<dbReference type="PANTHER" id="PTHR11365">
    <property type="entry name" value="5-OXOPROLINASE RELATED"/>
    <property type="match status" value="1"/>
</dbReference>
<accession>A0ABQ3URP8</accession>
<evidence type="ECO:0000313" key="2">
    <source>
        <dbReference type="EMBL" id="GHO55380.1"/>
    </source>
</evidence>
<dbReference type="Proteomes" id="UP000654345">
    <property type="component" value="Unassembled WGS sequence"/>
</dbReference>
<dbReference type="PANTHER" id="PTHR11365:SF23">
    <property type="entry name" value="HYPOTHETICAL 5-OXOPROLINASE (EUROFUNG)-RELATED"/>
    <property type="match status" value="1"/>
</dbReference>
<evidence type="ECO:0000259" key="1">
    <source>
        <dbReference type="Pfam" id="PF02538"/>
    </source>
</evidence>
<comment type="caution">
    <text evidence="2">The sequence shown here is derived from an EMBL/GenBank/DDBJ whole genome shotgun (WGS) entry which is preliminary data.</text>
</comment>
<keyword evidence="3" id="KW-1185">Reference proteome</keyword>
<dbReference type="InterPro" id="IPR003692">
    <property type="entry name" value="Hydantoinase_B"/>
</dbReference>
<name>A0ABQ3URP8_9CHLR</name>
<reference evidence="2 3" key="1">
    <citation type="journal article" date="2021" name="Int. J. Syst. Evol. Microbiol.">
        <title>Reticulibacter mediterranei gen. nov., sp. nov., within the new family Reticulibacteraceae fam. nov., and Ktedonospora formicarum gen. nov., sp. nov., Ktedonobacter robiniae sp. nov., Dictyobacter formicarum sp. nov. and Dictyobacter arantiisoli sp. nov., belonging to the class Ktedonobacteria.</title>
        <authorList>
            <person name="Yabe S."/>
            <person name="Zheng Y."/>
            <person name="Wang C.M."/>
            <person name="Sakai Y."/>
            <person name="Abe K."/>
            <person name="Yokota A."/>
            <person name="Donadio S."/>
            <person name="Cavaletti L."/>
            <person name="Monciardini P."/>
        </authorList>
    </citation>
    <scope>NUCLEOTIDE SEQUENCE [LARGE SCALE GENOMIC DNA]</scope>
    <source>
        <strain evidence="2 3">SOSP1-30</strain>
    </source>
</reference>